<dbReference type="PROSITE" id="PS50110">
    <property type="entry name" value="RESPONSE_REGULATORY"/>
    <property type="match status" value="1"/>
</dbReference>
<evidence type="ECO:0000256" key="3">
    <source>
        <dbReference type="ARBA" id="ARBA00022553"/>
    </source>
</evidence>
<dbReference type="Gene3D" id="3.30.565.10">
    <property type="entry name" value="Histidine kinase-like ATPase, C-terminal domain"/>
    <property type="match status" value="1"/>
</dbReference>
<evidence type="ECO:0000256" key="5">
    <source>
        <dbReference type="SAM" id="Coils"/>
    </source>
</evidence>
<dbReference type="PANTHER" id="PTHR45339">
    <property type="entry name" value="HYBRID SIGNAL TRANSDUCTION HISTIDINE KINASE J"/>
    <property type="match status" value="1"/>
</dbReference>
<protein>
    <recommendedName>
        <fullName evidence="2">histidine kinase</fullName>
        <ecNumber evidence="2">2.7.13.3</ecNumber>
    </recommendedName>
</protein>
<feature type="domain" description="PAC" evidence="8">
    <location>
        <begin position="366"/>
        <end position="417"/>
    </location>
</feature>
<evidence type="ECO:0000259" key="6">
    <source>
        <dbReference type="PROSITE" id="PS50109"/>
    </source>
</evidence>
<dbReference type="RefSeq" id="WP_206980293.1">
    <property type="nucleotide sequence ID" value="NZ_JAFLQZ010000001.1"/>
</dbReference>
<dbReference type="InterPro" id="IPR000700">
    <property type="entry name" value="PAS-assoc_C"/>
</dbReference>
<feature type="modified residue" description="4-aspartylphosphate" evidence="4">
    <location>
        <position position="724"/>
    </location>
</feature>
<dbReference type="EMBL" id="JAFLQZ010000001">
    <property type="protein sequence ID" value="MBO0356735.1"/>
    <property type="molecule type" value="Genomic_DNA"/>
</dbReference>
<evidence type="ECO:0000313" key="10">
    <source>
        <dbReference type="Proteomes" id="UP000664144"/>
    </source>
</evidence>
<dbReference type="Pfam" id="PF08448">
    <property type="entry name" value="PAS_4"/>
    <property type="match status" value="2"/>
</dbReference>
<dbReference type="SMART" id="SM00448">
    <property type="entry name" value="REC"/>
    <property type="match status" value="1"/>
</dbReference>
<dbReference type="InterPro" id="IPR011006">
    <property type="entry name" value="CheY-like_superfamily"/>
</dbReference>
<dbReference type="Gene3D" id="1.10.287.130">
    <property type="match status" value="1"/>
</dbReference>
<dbReference type="SMART" id="SM00387">
    <property type="entry name" value="HATPase_c"/>
    <property type="match status" value="1"/>
</dbReference>
<evidence type="ECO:0000259" key="7">
    <source>
        <dbReference type="PROSITE" id="PS50110"/>
    </source>
</evidence>
<dbReference type="CDD" id="cd16922">
    <property type="entry name" value="HATPase_EvgS-ArcB-TorS-like"/>
    <property type="match status" value="1"/>
</dbReference>
<dbReference type="PROSITE" id="PS50113">
    <property type="entry name" value="PAC"/>
    <property type="match status" value="2"/>
</dbReference>
<dbReference type="InterPro" id="IPR013656">
    <property type="entry name" value="PAS_4"/>
</dbReference>
<proteinExistence type="predicted"/>
<dbReference type="InterPro" id="IPR036890">
    <property type="entry name" value="HATPase_C_sf"/>
</dbReference>
<gene>
    <name evidence="9" type="ORF">J0X19_02140</name>
</gene>
<dbReference type="Pfam" id="PF00512">
    <property type="entry name" value="HisKA"/>
    <property type="match status" value="1"/>
</dbReference>
<dbReference type="SMART" id="SM00388">
    <property type="entry name" value="HisKA"/>
    <property type="match status" value="1"/>
</dbReference>
<comment type="caution">
    <text evidence="9">The sequence shown here is derived from an EMBL/GenBank/DDBJ whole genome shotgun (WGS) entry which is preliminary data.</text>
</comment>
<dbReference type="SUPFAM" id="SSF47384">
    <property type="entry name" value="Homodimeric domain of signal transducing histidine kinase"/>
    <property type="match status" value="1"/>
</dbReference>
<accession>A0A939EU44</accession>
<dbReference type="Proteomes" id="UP000664144">
    <property type="component" value="Unassembled WGS sequence"/>
</dbReference>
<evidence type="ECO:0000256" key="2">
    <source>
        <dbReference type="ARBA" id="ARBA00012438"/>
    </source>
</evidence>
<dbReference type="InterPro" id="IPR036097">
    <property type="entry name" value="HisK_dim/P_sf"/>
</dbReference>
<reference evidence="9" key="1">
    <citation type="submission" date="2021-03" db="EMBL/GenBank/DDBJ databases">
        <authorList>
            <person name="Kim M.K."/>
        </authorList>
    </citation>
    <scope>NUCLEOTIDE SEQUENCE</scope>
    <source>
        <strain evidence="9">BT186</strain>
    </source>
</reference>
<feature type="domain" description="PAC" evidence="8">
    <location>
        <begin position="232"/>
        <end position="287"/>
    </location>
</feature>
<dbReference type="InterPro" id="IPR001789">
    <property type="entry name" value="Sig_transdc_resp-reg_receiver"/>
</dbReference>
<organism evidence="9 10">
    <name type="scientific">Hymenobacter telluris</name>
    <dbReference type="NCBI Taxonomy" id="2816474"/>
    <lineage>
        <taxon>Bacteria</taxon>
        <taxon>Pseudomonadati</taxon>
        <taxon>Bacteroidota</taxon>
        <taxon>Cytophagia</taxon>
        <taxon>Cytophagales</taxon>
        <taxon>Hymenobacteraceae</taxon>
        <taxon>Hymenobacter</taxon>
    </lineage>
</organism>
<dbReference type="FunFam" id="3.30.565.10:FF:000010">
    <property type="entry name" value="Sensor histidine kinase RcsC"/>
    <property type="match status" value="1"/>
</dbReference>
<evidence type="ECO:0000256" key="1">
    <source>
        <dbReference type="ARBA" id="ARBA00000085"/>
    </source>
</evidence>
<dbReference type="InterPro" id="IPR000014">
    <property type="entry name" value="PAS"/>
</dbReference>
<dbReference type="SUPFAM" id="SSF55785">
    <property type="entry name" value="PYP-like sensor domain (PAS domain)"/>
    <property type="match status" value="2"/>
</dbReference>
<dbReference type="Pfam" id="PF00072">
    <property type="entry name" value="Response_reg"/>
    <property type="match status" value="1"/>
</dbReference>
<evidence type="ECO:0000259" key="8">
    <source>
        <dbReference type="PROSITE" id="PS50113"/>
    </source>
</evidence>
<dbReference type="SMART" id="SM00091">
    <property type="entry name" value="PAS"/>
    <property type="match status" value="3"/>
</dbReference>
<evidence type="ECO:0000256" key="4">
    <source>
        <dbReference type="PROSITE-ProRule" id="PRU00169"/>
    </source>
</evidence>
<name>A0A939EU44_9BACT</name>
<dbReference type="EC" id="2.7.13.3" evidence="2"/>
<dbReference type="InterPro" id="IPR035965">
    <property type="entry name" value="PAS-like_dom_sf"/>
</dbReference>
<dbReference type="NCBIfam" id="TIGR00229">
    <property type="entry name" value="sensory_box"/>
    <property type="match status" value="1"/>
</dbReference>
<dbReference type="AlphaFoldDB" id="A0A939EU44"/>
<dbReference type="Gene3D" id="3.30.450.20">
    <property type="entry name" value="PAS domain"/>
    <property type="match status" value="3"/>
</dbReference>
<dbReference type="PROSITE" id="PS50109">
    <property type="entry name" value="HIS_KIN"/>
    <property type="match status" value="1"/>
</dbReference>
<dbReference type="Gene3D" id="3.40.50.2300">
    <property type="match status" value="1"/>
</dbReference>
<comment type="catalytic activity">
    <reaction evidence="1">
        <text>ATP + protein L-histidine = ADP + protein N-phospho-L-histidine.</text>
        <dbReference type="EC" id="2.7.13.3"/>
    </reaction>
</comment>
<dbReference type="CDD" id="cd00130">
    <property type="entry name" value="PAS"/>
    <property type="match status" value="1"/>
</dbReference>
<evidence type="ECO:0000313" key="9">
    <source>
        <dbReference type="EMBL" id="MBO0356735.1"/>
    </source>
</evidence>
<sequence length="800" mass="87792">MPIDDFPLFSEEAARRAVSEAQAALAAAQARVAALEMQLADQHAYESSIRALALIPQQNPNAIVRLSAAGEVLYANPAAADILRVLETNTPEATGGFRAQLLALVPKALHTKEQHQQAVTVAEHHYLLTVVAQPEEAYATLYLTNITARQQAEQKLAEQRLFYEDILDQVPMGVVVLDTNARYLFVNPESEPDPTARTWMIGKNNAEAGFHRQIPADVVERRKQFFDEALREQREVSWEEATTKDGQQQFTLYQLRPIIEPDGQIRRLVGSRTDLTARKQAEERQRQSEALVQERDNFIRLIVDALPNVVYVADAHDVVLFRNAAFEALAARSEHMYSVHKSQAVQDQLRQIKAWRRQVLATGAPLTVELPLTMHANETCHLHVHMRPLRRASGQVDVLIVSTDITALKQAQQQAEENARAKEAFLSRMSHEIRTPLNGVLGLAHLLGKTPLVPLQQEYLAAMQQAGQHLLALVNDVLDLAKITTQPLQLTCAAFDLNCALQEAGKTVAALATQKGLLLTIEPATTSLPVLGDAHRLHQVLLNLLGNALKFTECGSVQLGVAVVHQTTTDVTLRFWVQDTGPGIAAAEQERIFEAFTQVTTDTNSSFVGTGLGLSISEQLVSRMGGVLRVCSEVGQGTTFSFTITLPLAPDALTPAPNTPSALTELNYEELRGLRVLLAEDNAVNQWIATVVLQHWNVVVEAVSNGTDALAALTTTTYDAALLDIRMPGLSGVEVTRALRQHPDPSRAQLPVIALTANAFEADQISYLAAGLDACVNKPFEEVDLCRTILQVIRRKNGTP</sequence>
<keyword evidence="10" id="KW-1185">Reference proteome</keyword>
<dbReference type="GO" id="GO:0000155">
    <property type="term" value="F:phosphorelay sensor kinase activity"/>
    <property type="evidence" value="ECO:0007669"/>
    <property type="project" value="InterPro"/>
</dbReference>
<keyword evidence="3 4" id="KW-0597">Phosphoprotein</keyword>
<feature type="domain" description="Response regulatory" evidence="7">
    <location>
        <begin position="675"/>
        <end position="793"/>
    </location>
</feature>
<dbReference type="Pfam" id="PF02518">
    <property type="entry name" value="HATPase_c"/>
    <property type="match status" value="1"/>
</dbReference>
<dbReference type="SUPFAM" id="SSF55874">
    <property type="entry name" value="ATPase domain of HSP90 chaperone/DNA topoisomerase II/histidine kinase"/>
    <property type="match status" value="1"/>
</dbReference>
<dbReference type="InterPro" id="IPR004358">
    <property type="entry name" value="Sig_transdc_His_kin-like_C"/>
</dbReference>
<dbReference type="PRINTS" id="PR00344">
    <property type="entry name" value="BCTRLSENSOR"/>
</dbReference>
<dbReference type="InterPro" id="IPR005467">
    <property type="entry name" value="His_kinase_dom"/>
</dbReference>
<keyword evidence="5" id="KW-0175">Coiled coil</keyword>
<feature type="coiled-coil region" evidence="5">
    <location>
        <begin position="11"/>
        <end position="38"/>
    </location>
</feature>
<dbReference type="CDD" id="cd00082">
    <property type="entry name" value="HisKA"/>
    <property type="match status" value="1"/>
</dbReference>
<dbReference type="InterPro" id="IPR003661">
    <property type="entry name" value="HisK_dim/P_dom"/>
</dbReference>
<dbReference type="CDD" id="cd17546">
    <property type="entry name" value="REC_hyHK_CKI1_RcsC-like"/>
    <property type="match status" value="1"/>
</dbReference>
<dbReference type="SUPFAM" id="SSF52172">
    <property type="entry name" value="CheY-like"/>
    <property type="match status" value="1"/>
</dbReference>
<dbReference type="PANTHER" id="PTHR45339:SF5">
    <property type="entry name" value="HISTIDINE KINASE"/>
    <property type="match status" value="1"/>
</dbReference>
<feature type="domain" description="Histidine kinase" evidence="6">
    <location>
        <begin position="428"/>
        <end position="648"/>
    </location>
</feature>
<dbReference type="InterPro" id="IPR003594">
    <property type="entry name" value="HATPase_dom"/>
</dbReference>